<keyword evidence="2" id="KW-0812">Transmembrane</keyword>
<evidence type="ECO:0000256" key="1">
    <source>
        <dbReference type="SAM" id="MobiDB-lite"/>
    </source>
</evidence>
<feature type="compositionally biased region" description="Low complexity" evidence="1">
    <location>
        <begin position="52"/>
        <end position="68"/>
    </location>
</feature>
<accession>A0A9P9WR68</accession>
<proteinExistence type="predicted"/>
<feature type="compositionally biased region" description="Polar residues" evidence="1">
    <location>
        <begin position="21"/>
        <end position="40"/>
    </location>
</feature>
<feature type="region of interest" description="Disordered" evidence="1">
    <location>
        <begin position="1"/>
        <end position="90"/>
    </location>
</feature>
<feature type="transmembrane region" description="Helical" evidence="2">
    <location>
        <begin position="134"/>
        <end position="155"/>
    </location>
</feature>
<reference evidence="3" key="1">
    <citation type="submission" date="2021-03" db="EMBL/GenBank/DDBJ databases">
        <title>Revisited historic fungal species revealed as producer of novel bioactive compounds through whole genome sequencing and comparative genomics.</title>
        <authorList>
            <person name="Vignolle G.A."/>
            <person name="Hochenegger N."/>
            <person name="Mach R.L."/>
            <person name="Mach-Aigner A.R."/>
            <person name="Javad Rahimi M."/>
            <person name="Salim K.A."/>
            <person name="Chan C.M."/>
            <person name="Lim L.B.L."/>
            <person name="Cai F."/>
            <person name="Druzhinina I.S."/>
            <person name="U'Ren J.M."/>
            <person name="Derntl C."/>
        </authorList>
    </citation>
    <scope>NUCLEOTIDE SEQUENCE</scope>
    <source>
        <strain evidence="3">TUCIM 5799</strain>
    </source>
</reference>
<keyword evidence="2" id="KW-0472">Membrane</keyword>
<sequence length="169" mass="18104">MASKQTEEKASQPGHLAVHTTELQTQNGAALSPVSTSNSLEKGPKETSIDMPRNSANSSPSSARRLSPFDTDVEAGQSSENLNRKSTQFTGRTLNNPNCSVWPGQDHWKQKARAAKLKNRSCKCMAHLSKRTRLVVKILMAALIIGIAVAVGLGVSKSLGAGIWKPQGQ</sequence>
<evidence type="ECO:0000313" key="4">
    <source>
        <dbReference type="Proteomes" id="UP000829685"/>
    </source>
</evidence>
<name>A0A9P9WR68_9PEZI</name>
<organism evidence="3 4">
    <name type="scientific">Neoarthrinium moseri</name>
    <dbReference type="NCBI Taxonomy" id="1658444"/>
    <lineage>
        <taxon>Eukaryota</taxon>
        <taxon>Fungi</taxon>
        <taxon>Dikarya</taxon>
        <taxon>Ascomycota</taxon>
        <taxon>Pezizomycotina</taxon>
        <taxon>Sordariomycetes</taxon>
        <taxon>Xylariomycetidae</taxon>
        <taxon>Amphisphaeriales</taxon>
        <taxon>Apiosporaceae</taxon>
        <taxon>Neoarthrinium</taxon>
    </lineage>
</organism>
<protein>
    <submittedName>
        <fullName evidence="3">Uncharacterized protein</fullName>
    </submittedName>
</protein>
<dbReference type="AlphaFoldDB" id="A0A9P9WR68"/>
<gene>
    <name evidence="3" type="ORF">JX265_003829</name>
</gene>
<keyword evidence="4" id="KW-1185">Reference proteome</keyword>
<evidence type="ECO:0000256" key="2">
    <source>
        <dbReference type="SAM" id="Phobius"/>
    </source>
</evidence>
<dbReference type="EMBL" id="JAFIMR010000007">
    <property type="protein sequence ID" value="KAI1876303.1"/>
    <property type="molecule type" value="Genomic_DNA"/>
</dbReference>
<evidence type="ECO:0000313" key="3">
    <source>
        <dbReference type="EMBL" id="KAI1876303.1"/>
    </source>
</evidence>
<dbReference type="OrthoDB" id="5214669at2759"/>
<keyword evidence="2" id="KW-1133">Transmembrane helix</keyword>
<feature type="compositionally biased region" description="Polar residues" evidence="1">
    <location>
        <begin position="76"/>
        <end position="90"/>
    </location>
</feature>
<feature type="compositionally biased region" description="Basic and acidic residues" evidence="1">
    <location>
        <begin position="1"/>
        <end position="10"/>
    </location>
</feature>
<comment type="caution">
    <text evidence="3">The sequence shown here is derived from an EMBL/GenBank/DDBJ whole genome shotgun (WGS) entry which is preliminary data.</text>
</comment>
<dbReference type="Proteomes" id="UP000829685">
    <property type="component" value="Unassembled WGS sequence"/>
</dbReference>